<dbReference type="OrthoDB" id="4142625at2759"/>
<keyword evidence="1" id="KW-0732">Signal</keyword>
<evidence type="ECO:0000313" key="2">
    <source>
        <dbReference type="EMBL" id="KAF2401892.1"/>
    </source>
</evidence>
<dbReference type="EMBL" id="ML996692">
    <property type="protein sequence ID" value="KAF2401892.1"/>
    <property type="molecule type" value="Genomic_DNA"/>
</dbReference>
<proteinExistence type="predicted"/>
<evidence type="ECO:0000313" key="3">
    <source>
        <dbReference type="Proteomes" id="UP000799640"/>
    </source>
</evidence>
<name>A0A6G1I0W1_9PEZI</name>
<organism evidence="2 3">
    <name type="scientific">Trichodelitschia bisporula</name>
    <dbReference type="NCBI Taxonomy" id="703511"/>
    <lineage>
        <taxon>Eukaryota</taxon>
        <taxon>Fungi</taxon>
        <taxon>Dikarya</taxon>
        <taxon>Ascomycota</taxon>
        <taxon>Pezizomycotina</taxon>
        <taxon>Dothideomycetes</taxon>
        <taxon>Dothideomycetes incertae sedis</taxon>
        <taxon>Phaeotrichales</taxon>
        <taxon>Phaeotrichaceae</taxon>
        <taxon>Trichodelitschia</taxon>
    </lineage>
</organism>
<sequence>MRLLSAAILLLPGALALPGTNLRRLETPLNASSADVLYTPPPGVVVEPDLDMTKPPQTPGAKLTKIRHGPYKITPNSMLPMQMKNNLEKPCTDCYILAMQGGLEYEDGTVANIDSGAWLHHMTMSNAMRKDIVCDGWWARPQRFYSAGNEREVSRLNPGSLKFGLKIGYWDSFAMLVELMNQSDRNITVFVTQTYETLPTREAEAQGYKPADSIWMDITGCGISETEAREGRYELYSPIWNSTVDGTLIFSTGHLHDGGESTTLYVNRVPVCTNTQLYGRRRAYVEKSTGRTHISDTGVCKDFAKIKKGDQLVLGVVYDTNKYPLEKSMHGHGFEPLMGISRIYIG</sequence>
<accession>A0A6G1I0W1</accession>
<evidence type="ECO:0000256" key="1">
    <source>
        <dbReference type="SAM" id="SignalP"/>
    </source>
</evidence>
<gene>
    <name evidence="2" type="ORF">EJ06DRAFT_366876</name>
</gene>
<keyword evidence="3" id="KW-1185">Reference proteome</keyword>
<dbReference type="AlphaFoldDB" id="A0A6G1I0W1"/>
<dbReference type="Proteomes" id="UP000799640">
    <property type="component" value="Unassembled WGS sequence"/>
</dbReference>
<reference evidence="2" key="1">
    <citation type="journal article" date="2020" name="Stud. Mycol.">
        <title>101 Dothideomycetes genomes: a test case for predicting lifestyles and emergence of pathogens.</title>
        <authorList>
            <person name="Haridas S."/>
            <person name="Albert R."/>
            <person name="Binder M."/>
            <person name="Bloem J."/>
            <person name="Labutti K."/>
            <person name="Salamov A."/>
            <person name="Andreopoulos B."/>
            <person name="Baker S."/>
            <person name="Barry K."/>
            <person name="Bills G."/>
            <person name="Bluhm B."/>
            <person name="Cannon C."/>
            <person name="Castanera R."/>
            <person name="Culley D."/>
            <person name="Daum C."/>
            <person name="Ezra D."/>
            <person name="Gonzalez J."/>
            <person name="Henrissat B."/>
            <person name="Kuo A."/>
            <person name="Liang C."/>
            <person name="Lipzen A."/>
            <person name="Lutzoni F."/>
            <person name="Magnuson J."/>
            <person name="Mondo S."/>
            <person name="Nolan M."/>
            <person name="Ohm R."/>
            <person name="Pangilinan J."/>
            <person name="Park H.-J."/>
            <person name="Ramirez L."/>
            <person name="Alfaro M."/>
            <person name="Sun H."/>
            <person name="Tritt A."/>
            <person name="Yoshinaga Y."/>
            <person name="Zwiers L.-H."/>
            <person name="Turgeon B."/>
            <person name="Goodwin S."/>
            <person name="Spatafora J."/>
            <person name="Crous P."/>
            <person name="Grigoriev I."/>
        </authorList>
    </citation>
    <scope>NUCLEOTIDE SEQUENCE</scope>
    <source>
        <strain evidence="2">CBS 262.69</strain>
    </source>
</reference>
<feature type="signal peptide" evidence="1">
    <location>
        <begin position="1"/>
        <end position="16"/>
    </location>
</feature>
<protein>
    <submittedName>
        <fullName evidence="2">Uncharacterized protein</fullName>
    </submittedName>
</protein>
<feature type="chain" id="PRO_5026196062" evidence="1">
    <location>
        <begin position="17"/>
        <end position="346"/>
    </location>
</feature>